<comment type="catalytic activity">
    <reaction evidence="8">
        <text>arsenic triglutathione + 3 [thioredoxin]-dithiol + 3 S-adenosyl-L-methionine = trimethylarsine + 3 [thioredoxin]-disulfide + 3 glutathione + 3 S-adenosyl-L-homocysteine + 3 H(+)</text>
        <dbReference type="Rhea" id="RHEA:69432"/>
        <dbReference type="Rhea" id="RHEA-COMP:10698"/>
        <dbReference type="Rhea" id="RHEA-COMP:10700"/>
        <dbReference type="ChEBI" id="CHEBI:15378"/>
        <dbReference type="ChEBI" id="CHEBI:27130"/>
        <dbReference type="ChEBI" id="CHEBI:29950"/>
        <dbReference type="ChEBI" id="CHEBI:50058"/>
        <dbReference type="ChEBI" id="CHEBI:57856"/>
        <dbReference type="ChEBI" id="CHEBI:57925"/>
        <dbReference type="ChEBI" id="CHEBI:59789"/>
        <dbReference type="ChEBI" id="CHEBI:183640"/>
        <dbReference type="EC" id="2.1.1.137"/>
    </reaction>
</comment>
<dbReference type="Pfam" id="PF13847">
    <property type="entry name" value="Methyltransf_31"/>
    <property type="match status" value="1"/>
</dbReference>
<dbReference type="InterPro" id="IPR025714">
    <property type="entry name" value="Methyltranfer_dom"/>
</dbReference>
<evidence type="ECO:0000259" key="9">
    <source>
        <dbReference type="Pfam" id="PF13847"/>
    </source>
</evidence>
<evidence type="ECO:0000256" key="5">
    <source>
        <dbReference type="ARBA" id="ARBA00034545"/>
    </source>
</evidence>
<dbReference type="Proteomes" id="UP000427769">
    <property type="component" value="Chromosome"/>
</dbReference>
<feature type="domain" description="Methyltransferase" evidence="9">
    <location>
        <begin position="33"/>
        <end position="177"/>
    </location>
</feature>
<dbReference type="GO" id="GO:0032259">
    <property type="term" value="P:methylation"/>
    <property type="evidence" value="ECO:0007669"/>
    <property type="project" value="UniProtKB-KW"/>
</dbReference>
<dbReference type="EC" id="2.1.1.137" evidence="4"/>
<dbReference type="Gene3D" id="3.40.50.150">
    <property type="entry name" value="Vaccinia Virus protein VP39"/>
    <property type="match status" value="1"/>
</dbReference>
<evidence type="ECO:0000313" key="11">
    <source>
        <dbReference type="Proteomes" id="UP000427769"/>
    </source>
</evidence>
<evidence type="ECO:0000256" key="8">
    <source>
        <dbReference type="ARBA" id="ARBA00048428"/>
    </source>
</evidence>
<evidence type="ECO:0000256" key="1">
    <source>
        <dbReference type="ARBA" id="ARBA00022679"/>
    </source>
</evidence>
<comment type="catalytic activity">
    <reaction evidence="7">
        <text>arsenic triglutathione + 2 [thioredoxin]-dithiol + 2 S-adenosyl-L-methionine + H2O = dimethylarsinous acid + 2 [thioredoxin]-disulfide + 3 glutathione + 2 S-adenosyl-L-homocysteine + 2 H(+)</text>
        <dbReference type="Rhea" id="RHEA:69464"/>
        <dbReference type="Rhea" id="RHEA-COMP:10698"/>
        <dbReference type="Rhea" id="RHEA-COMP:10700"/>
        <dbReference type="ChEBI" id="CHEBI:15377"/>
        <dbReference type="ChEBI" id="CHEBI:15378"/>
        <dbReference type="ChEBI" id="CHEBI:23808"/>
        <dbReference type="ChEBI" id="CHEBI:29950"/>
        <dbReference type="ChEBI" id="CHEBI:50058"/>
        <dbReference type="ChEBI" id="CHEBI:57856"/>
        <dbReference type="ChEBI" id="CHEBI:57925"/>
        <dbReference type="ChEBI" id="CHEBI:59789"/>
        <dbReference type="ChEBI" id="CHEBI:183640"/>
        <dbReference type="EC" id="2.1.1.137"/>
    </reaction>
</comment>
<dbReference type="SUPFAM" id="SSF53335">
    <property type="entry name" value="S-adenosyl-L-methionine-dependent methyltransferases"/>
    <property type="match status" value="1"/>
</dbReference>
<dbReference type="PANTHER" id="PTHR43675:SF8">
    <property type="entry name" value="ARSENITE METHYLTRANSFERASE"/>
    <property type="match status" value="1"/>
</dbReference>
<dbReference type="InterPro" id="IPR029063">
    <property type="entry name" value="SAM-dependent_MTases_sf"/>
</dbReference>
<comment type="catalytic activity">
    <reaction evidence="6">
        <text>arsenic triglutathione + [thioredoxin]-dithiol + S-adenosyl-L-methionine + 2 H2O = methylarsonous acid + [thioredoxin]-disulfide + 3 glutathione + S-adenosyl-L-homocysteine + H(+)</text>
        <dbReference type="Rhea" id="RHEA:69460"/>
        <dbReference type="Rhea" id="RHEA-COMP:10698"/>
        <dbReference type="Rhea" id="RHEA-COMP:10700"/>
        <dbReference type="ChEBI" id="CHEBI:15377"/>
        <dbReference type="ChEBI" id="CHEBI:15378"/>
        <dbReference type="ChEBI" id="CHEBI:17826"/>
        <dbReference type="ChEBI" id="CHEBI:29950"/>
        <dbReference type="ChEBI" id="CHEBI:50058"/>
        <dbReference type="ChEBI" id="CHEBI:57856"/>
        <dbReference type="ChEBI" id="CHEBI:57925"/>
        <dbReference type="ChEBI" id="CHEBI:59789"/>
        <dbReference type="ChEBI" id="CHEBI:183640"/>
        <dbReference type="EC" id="2.1.1.137"/>
    </reaction>
</comment>
<dbReference type="NCBIfam" id="NF008823">
    <property type="entry name" value="PRK11873.1"/>
    <property type="match status" value="1"/>
</dbReference>
<dbReference type="AlphaFoldDB" id="A0A5K7Z623"/>
<gene>
    <name evidence="10" type="ORF">DSCW_27600</name>
</gene>
<comment type="similarity">
    <text evidence="3">Belongs to the methyltransferase superfamily. Arsenite methyltransferase family.</text>
</comment>
<evidence type="ECO:0000256" key="3">
    <source>
        <dbReference type="ARBA" id="ARBA00034487"/>
    </source>
</evidence>
<keyword evidence="1 10" id="KW-0808">Transferase</keyword>
<organism evidence="10 11">
    <name type="scientific">Desulfosarcina widdelii</name>
    <dbReference type="NCBI Taxonomy" id="947919"/>
    <lineage>
        <taxon>Bacteria</taxon>
        <taxon>Pseudomonadati</taxon>
        <taxon>Thermodesulfobacteriota</taxon>
        <taxon>Desulfobacteria</taxon>
        <taxon>Desulfobacterales</taxon>
        <taxon>Desulfosarcinaceae</taxon>
        <taxon>Desulfosarcina</taxon>
    </lineage>
</organism>
<evidence type="ECO:0000313" key="10">
    <source>
        <dbReference type="EMBL" id="BBO75343.1"/>
    </source>
</evidence>
<dbReference type="PANTHER" id="PTHR43675">
    <property type="entry name" value="ARSENITE METHYLTRANSFERASE"/>
    <property type="match status" value="1"/>
</dbReference>
<sequence length="217" mass="23026">MGYSDKELGSVIEGANLGLGCGNPTAIGELQLGDVVLDLGSGAGFDCFLAAQKVGEKGRVIGVDMTPEMLSKARKNAVKMGVANVEFRLGEIEHLPVADNSVDIIISNCVVNLSPEKQQVFKDACRVLKPGGRLFVSDVVATAEMPDSMREQAALITGCIAGAERTDRLRCFLEEAGFENVKIELKAHSKALVSGWFPGSGVEKYVSSADIRAVKPI</sequence>
<dbReference type="GO" id="GO:0030791">
    <property type="term" value="F:arsenite methyltransferase activity"/>
    <property type="evidence" value="ECO:0007669"/>
    <property type="project" value="UniProtKB-EC"/>
</dbReference>
<proteinExistence type="inferred from homology"/>
<protein>
    <recommendedName>
        <fullName evidence="5">Arsenite methyltransferase</fullName>
        <ecNumber evidence="4">2.1.1.137</ecNumber>
    </recommendedName>
</protein>
<evidence type="ECO:0000256" key="2">
    <source>
        <dbReference type="ARBA" id="ARBA00022691"/>
    </source>
</evidence>
<evidence type="ECO:0000256" key="7">
    <source>
        <dbReference type="ARBA" id="ARBA00047943"/>
    </source>
</evidence>
<accession>A0A5K7Z623</accession>
<keyword evidence="10" id="KW-0489">Methyltransferase</keyword>
<keyword evidence="11" id="KW-1185">Reference proteome</keyword>
<dbReference type="InterPro" id="IPR026669">
    <property type="entry name" value="Arsenite_MeTrfase-like"/>
</dbReference>
<dbReference type="KEGG" id="dwd:DSCW_27600"/>
<evidence type="ECO:0000256" key="4">
    <source>
        <dbReference type="ARBA" id="ARBA00034521"/>
    </source>
</evidence>
<dbReference type="EMBL" id="AP021875">
    <property type="protein sequence ID" value="BBO75343.1"/>
    <property type="molecule type" value="Genomic_DNA"/>
</dbReference>
<name>A0A5K7Z623_9BACT</name>
<reference evidence="10 11" key="1">
    <citation type="submission" date="2019-11" db="EMBL/GenBank/DDBJ databases">
        <title>Comparative genomics of hydrocarbon-degrading Desulfosarcina strains.</title>
        <authorList>
            <person name="Watanabe M."/>
            <person name="Kojima H."/>
            <person name="Fukui M."/>
        </authorList>
    </citation>
    <scope>NUCLEOTIDE SEQUENCE [LARGE SCALE GENOMIC DNA]</scope>
    <source>
        <strain evidence="10 11">PP31</strain>
    </source>
</reference>
<evidence type="ECO:0000256" key="6">
    <source>
        <dbReference type="ARBA" id="ARBA00047941"/>
    </source>
</evidence>
<keyword evidence="2" id="KW-0949">S-adenosyl-L-methionine</keyword>
<dbReference type="CDD" id="cd02440">
    <property type="entry name" value="AdoMet_MTases"/>
    <property type="match status" value="1"/>
</dbReference>